<feature type="transmembrane region" description="Helical" evidence="1">
    <location>
        <begin position="131"/>
        <end position="153"/>
    </location>
</feature>
<feature type="transmembrane region" description="Helical" evidence="1">
    <location>
        <begin position="246"/>
        <end position="268"/>
    </location>
</feature>
<evidence type="ECO:0000313" key="2">
    <source>
        <dbReference type="Proteomes" id="UP000887575"/>
    </source>
</evidence>
<feature type="transmembrane region" description="Helical" evidence="1">
    <location>
        <begin position="213"/>
        <end position="234"/>
    </location>
</feature>
<proteinExistence type="predicted"/>
<evidence type="ECO:0000256" key="1">
    <source>
        <dbReference type="SAM" id="Phobius"/>
    </source>
</evidence>
<keyword evidence="1" id="KW-0472">Membrane</keyword>
<keyword evidence="2" id="KW-1185">Reference proteome</keyword>
<name>A0AAF3EUF7_9BILA</name>
<dbReference type="WBParaSite" id="MBELARI_LOCUS17708">
    <property type="protein sequence ID" value="MBELARI_LOCUS17708"/>
    <property type="gene ID" value="MBELARI_LOCUS17708"/>
</dbReference>
<sequence length="312" mass="36680">MAKNDAIVIPYYRPDLVRIAILIEMSSLIFLMIAVLTYIRILRRREFCHKNLLVLLLAHPCTHITFLLLRAVRHVLFFTGYLNNTIITYINFASDTCVSTTFIIVLAYSIERVIAMKYVHTYEQMWVKWPTLGITLYVASLLYSLFLIILWNARLLNNLMTYGAQYFLFTTATIFFISLRIRSGKIYRSVADKKDSTVNERYLSARNLKAAKLLIRLAPFKCITNYFSLAVYFWCFEMHSPFYFPLYSSIYFFASHIQLYVQMLLTIYGHTVLKEEFRSFFGGQRKSEPEEIYNVLGNKMIFNKAEQNEVDI</sequence>
<feature type="transmembrane region" description="Helical" evidence="1">
    <location>
        <begin position="19"/>
        <end position="39"/>
    </location>
</feature>
<dbReference type="Proteomes" id="UP000887575">
    <property type="component" value="Unassembled WGS sequence"/>
</dbReference>
<reference evidence="3" key="1">
    <citation type="submission" date="2024-02" db="UniProtKB">
        <authorList>
            <consortium name="WormBaseParasite"/>
        </authorList>
    </citation>
    <scope>IDENTIFICATION</scope>
</reference>
<feature type="transmembrane region" description="Helical" evidence="1">
    <location>
        <begin position="89"/>
        <end position="110"/>
    </location>
</feature>
<organism evidence="2 3">
    <name type="scientific">Mesorhabditis belari</name>
    <dbReference type="NCBI Taxonomy" id="2138241"/>
    <lineage>
        <taxon>Eukaryota</taxon>
        <taxon>Metazoa</taxon>
        <taxon>Ecdysozoa</taxon>
        <taxon>Nematoda</taxon>
        <taxon>Chromadorea</taxon>
        <taxon>Rhabditida</taxon>
        <taxon>Rhabditina</taxon>
        <taxon>Rhabditomorpha</taxon>
        <taxon>Rhabditoidea</taxon>
        <taxon>Rhabditidae</taxon>
        <taxon>Mesorhabditinae</taxon>
        <taxon>Mesorhabditis</taxon>
    </lineage>
</organism>
<keyword evidence="1" id="KW-1133">Transmembrane helix</keyword>
<feature type="transmembrane region" description="Helical" evidence="1">
    <location>
        <begin position="51"/>
        <end position="69"/>
    </location>
</feature>
<evidence type="ECO:0000313" key="3">
    <source>
        <dbReference type="WBParaSite" id="MBELARI_LOCUS17708"/>
    </source>
</evidence>
<dbReference type="AlphaFoldDB" id="A0AAF3EUF7"/>
<accession>A0AAF3EUF7</accession>
<keyword evidence="1" id="KW-0812">Transmembrane</keyword>
<protein>
    <submittedName>
        <fullName evidence="3">Gustatory receptor</fullName>
    </submittedName>
</protein>
<feature type="transmembrane region" description="Helical" evidence="1">
    <location>
        <begin position="159"/>
        <end position="179"/>
    </location>
</feature>